<keyword evidence="2" id="KW-1185">Reference proteome</keyword>
<reference evidence="1 2" key="1">
    <citation type="journal article" date="2022" name="Allergy">
        <title>Genome assembly and annotation of Periplaneta americana reveal a comprehensive cockroach allergen profile.</title>
        <authorList>
            <person name="Wang L."/>
            <person name="Xiong Q."/>
            <person name="Saelim N."/>
            <person name="Wang L."/>
            <person name="Nong W."/>
            <person name="Wan A.T."/>
            <person name="Shi M."/>
            <person name="Liu X."/>
            <person name="Cao Q."/>
            <person name="Hui J.H.L."/>
            <person name="Sookrung N."/>
            <person name="Leung T.F."/>
            <person name="Tungtrongchitr A."/>
            <person name="Tsui S.K.W."/>
        </authorList>
    </citation>
    <scope>NUCLEOTIDE SEQUENCE [LARGE SCALE GENOMIC DNA]</scope>
    <source>
        <strain evidence="1">PWHHKU_190912</strain>
    </source>
</reference>
<protein>
    <recommendedName>
        <fullName evidence="3">Reverse transcriptase domain-containing protein</fullName>
    </recommendedName>
</protein>
<comment type="caution">
    <text evidence="1">The sequence shown here is derived from an EMBL/GenBank/DDBJ whole genome shotgun (WGS) entry which is preliminary data.</text>
</comment>
<gene>
    <name evidence="1" type="ORF">ANN_22315</name>
</gene>
<evidence type="ECO:0000313" key="1">
    <source>
        <dbReference type="EMBL" id="KAJ4430105.1"/>
    </source>
</evidence>
<evidence type="ECO:0008006" key="3">
    <source>
        <dbReference type="Google" id="ProtNLM"/>
    </source>
</evidence>
<name>A0ABQ8S802_PERAM</name>
<dbReference type="Proteomes" id="UP001148838">
    <property type="component" value="Unassembled WGS sequence"/>
</dbReference>
<proteinExistence type="predicted"/>
<accession>A0ABQ8S802</accession>
<dbReference type="EMBL" id="JAJSOF020000033">
    <property type="protein sequence ID" value="KAJ4430105.1"/>
    <property type="molecule type" value="Genomic_DNA"/>
</dbReference>
<dbReference type="PANTHER" id="PTHR47027">
    <property type="entry name" value="REVERSE TRANSCRIPTASE DOMAIN-CONTAINING PROTEIN"/>
    <property type="match status" value="1"/>
</dbReference>
<evidence type="ECO:0000313" key="2">
    <source>
        <dbReference type="Proteomes" id="UP001148838"/>
    </source>
</evidence>
<sequence>MGIINTIMKPSLVQRHTRICLYKTLARPVLCYGSEEWTLREKDESRITANEMKFMRYTAGYTKWDHKRNEDVMEELQLEPSSGRQHSLKWAKGKRSNVLCPVVQQEEVKSVPASSYECTIVQCPLRGRKRDRERSTKGYSLSYTLVYIYLEDLVKNCFENMGGVIVGGRRIKCIRFVDMALLAEEEMILRDMLLELSDRCEQYGMKINANKTKNMAIGRKVKKLNLRILNEAVQQVDSFNST</sequence>
<organism evidence="1 2">
    <name type="scientific">Periplaneta americana</name>
    <name type="common">American cockroach</name>
    <name type="synonym">Blatta americana</name>
    <dbReference type="NCBI Taxonomy" id="6978"/>
    <lineage>
        <taxon>Eukaryota</taxon>
        <taxon>Metazoa</taxon>
        <taxon>Ecdysozoa</taxon>
        <taxon>Arthropoda</taxon>
        <taxon>Hexapoda</taxon>
        <taxon>Insecta</taxon>
        <taxon>Pterygota</taxon>
        <taxon>Neoptera</taxon>
        <taxon>Polyneoptera</taxon>
        <taxon>Dictyoptera</taxon>
        <taxon>Blattodea</taxon>
        <taxon>Blattoidea</taxon>
        <taxon>Blattidae</taxon>
        <taxon>Blattinae</taxon>
        <taxon>Periplaneta</taxon>
    </lineage>
</organism>
<dbReference type="PANTHER" id="PTHR47027:SF20">
    <property type="entry name" value="REVERSE TRANSCRIPTASE-LIKE PROTEIN WITH RNA-DIRECTED DNA POLYMERASE DOMAIN"/>
    <property type="match status" value="1"/>
</dbReference>